<keyword evidence="1" id="KW-0472">Membrane</keyword>
<organism evidence="2">
    <name type="scientific">Kosmotoga arenicorallina</name>
    <dbReference type="NCBI Taxonomy" id="688066"/>
    <lineage>
        <taxon>Bacteria</taxon>
        <taxon>Thermotogati</taxon>
        <taxon>Thermotogota</taxon>
        <taxon>Thermotogae</taxon>
        <taxon>Kosmotogales</taxon>
        <taxon>Kosmotogaceae</taxon>
        <taxon>Kosmotoga</taxon>
    </lineage>
</organism>
<name>A0A7C5DX20_9BACT</name>
<dbReference type="Proteomes" id="UP000886129">
    <property type="component" value="Unassembled WGS sequence"/>
</dbReference>
<gene>
    <name evidence="2" type="ORF">ENL26_03400</name>
</gene>
<sequence length="128" mass="14925">MLAFEFLLKFAYSLIITMVATTFAGATVFSFYKVSRKPGLSFKIMNVPLLGLLTIIISFVTDSKITSAFLFFFAYLFIMRRLSEHLSKFDDVFRAFFLSMGYTRQEYLMNILFKYGKWKLINSMLSFS</sequence>
<dbReference type="AlphaFoldDB" id="A0A7C5DX20"/>
<keyword evidence="1" id="KW-1133">Transmembrane helix</keyword>
<accession>A0A7C5DX20</accession>
<feature type="non-terminal residue" evidence="2">
    <location>
        <position position="128"/>
    </location>
</feature>
<feature type="transmembrane region" description="Helical" evidence="1">
    <location>
        <begin position="12"/>
        <end position="32"/>
    </location>
</feature>
<proteinExistence type="predicted"/>
<comment type="caution">
    <text evidence="2">The sequence shown here is derived from an EMBL/GenBank/DDBJ whole genome shotgun (WGS) entry which is preliminary data.</text>
</comment>
<dbReference type="EMBL" id="DRTH01000202">
    <property type="protein sequence ID" value="HHF08796.1"/>
    <property type="molecule type" value="Genomic_DNA"/>
</dbReference>
<feature type="transmembrane region" description="Helical" evidence="1">
    <location>
        <begin position="52"/>
        <end position="78"/>
    </location>
</feature>
<protein>
    <submittedName>
        <fullName evidence="2">Uncharacterized protein</fullName>
    </submittedName>
</protein>
<evidence type="ECO:0000256" key="1">
    <source>
        <dbReference type="SAM" id="Phobius"/>
    </source>
</evidence>
<evidence type="ECO:0000313" key="2">
    <source>
        <dbReference type="EMBL" id="HHF08796.1"/>
    </source>
</evidence>
<reference evidence="2" key="1">
    <citation type="journal article" date="2020" name="mSystems">
        <title>Genome- and Community-Level Interaction Insights into Carbon Utilization and Element Cycling Functions of Hydrothermarchaeota in Hydrothermal Sediment.</title>
        <authorList>
            <person name="Zhou Z."/>
            <person name="Liu Y."/>
            <person name="Xu W."/>
            <person name="Pan J."/>
            <person name="Luo Z.H."/>
            <person name="Li M."/>
        </authorList>
    </citation>
    <scope>NUCLEOTIDE SEQUENCE [LARGE SCALE GENOMIC DNA]</scope>
    <source>
        <strain evidence="2">HyVt-80</strain>
    </source>
</reference>
<keyword evidence="1" id="KW-0812">Transmembrane</keyword>